<evidence type="ECO:0000313" key="2">
    <source>
        <dbReference type="Proteomes" id="UP000295706"/>
    </source>
</evidence>
<accession>A0A4R4KD15</accession>
<sequence>MDISAIDKKISELTTKLNSKVPKMKKDKVKMGSIPVHLKKYYAEEIAKLEKQKTYLQSLEEVHTTIDWSNVKFENFQIRVIINGQYSEPFQLLESRSSYEFLKPYFLKSDLNPLSVSMLGNKISSISDLSELNCVLNILSIQDEINNYFNDFESTTIEKILLKLKNILNQHLFYFFKIKERSLYLNFLCEIQSNDFKIIPTTEILLSNDKVISHEETFLFTVKNPKYVYIIWESTLINRATYIFQTSDNSYTEDVQRLFDFIASGENSKRRKLRYSIKTTENPFKSIGIIQHSNIDGWKMKIKSLVQK</sequence>
<dbReference type="OrthoDB" id="1494720at2"/>
<reference evidence="1 2" key="1">
    <citation type="submission" date="2019-02" db="EMBL/GenBank/DDBJ databases">
        <title>Arundinibacter roseus gen. nov., sp. nov., a new member of the family Cytophagaceae.</title>
        <authorList>
            <person name="Szuroczki S."/>
            <person name="Khayer B."/>
            <person name="Sproer C."/>
            <person name="Toumi M."/>
            <person name="Szabo A."/>
            <person name="Felfoldi T."/>
            <person name="Schumann P."/>
            <person name="Toth E."/>
        </authorList>
    </citation>
    <scope>NUCLEOTIDE SEQUENCE [LARGE SCALE GENOMIC DNA]</scope>
    <source>
        <strain evidence="1 2">DMA-k-7a</strain>
    </source>
</reference>
<keyword evidence="2" id="KW-1185">Reference proteome</keyword>
<protein>
    <submittedName>
        <fullName evidence="1">Uncharacterized protein</fullName>
    </submittedName>
</protein>
<dbReference type="RefSeq" id="WP_132117839.1">
    <property type="nucleotide sequence ID" value="NZ_SMJU01000007.1"/>
</dbReference>
<organism evidence="1 2">
    <name type="scientific">Arundinibacter roseus</name>
    <dbReference type="NCBI Taxonomy" id="2070510"/>
    <lineage>
        <taxon>Bacteria</taxon>
        <taxon>Pseudomonadati</taxon>
        <taxon>Bacteroidota</taxon>
        <taxon>Cytophagia</taxon>
        <taxon>Cytophagales</taxon>
        <taxon>Spirosomataceae</taxon>
        <taxon>Arundinibacter</taxon>
    </lineage>
</organism>
<dbReference type="Proteomes" id="UP000295706">
    <property type="component" value="Unassembled WGS sequence"/>
</dbReference>
<comment type="caution">
    <text evidence="1">The sequence shown here is derived from an EMBL/GenBank/DDBJ whole genome shotgun (WGS) entry which is preliminary data.</text>
</comment>
<dbReference type="AlphaFoldDB" id="A0A4R4KD15"/>
<dbReference type="EMBL" id="SMJU01000007">
    <property type="protein sequence ID" value="TDB64361.1"/>
    <property type="molecule type" value="Genomic_DNA"/>
</dbReference>
<gene>
    <name evidence="1" type="ORF">EZE20_11805</name>
</gene>
<proteinExistence type="predicted"/>
<evidence type="ECO:0000313" key="1">
    <source>
        <dbReference type="EMBL" id="TDB64361.1"/>
    </source>
</evidence>
<name>A0A4R4KD15_9BACT</name>